<dbReference type="Gene3D" id="2.60.40.2310">
    <property type="match status" value="1"/>
</dbReference>
<evidence type="ECO:0000259" key="13">
    <source>
        <dbReference type="Pfam" id="PF00082"/>
    </source>
</evidence>
<evidence type="ECO:0000313" key="17">
    <source>
        <dbReference type="EMBL" id="GER35200.1"/>
    </source>
</evidence>
<feature type="signal peptide" evidence="12">
    <location>
        <begin position="1"/>
        <end position="18"/>
    </location>
</feature>
<evidence type="ECO:0000256" key="2">
    <source>
        <dbReference type="ARBA" id="ARBA00011073"/>
    </source>
</evidence>
<dbReference type="InterPro" id="IPR010259">
    <property type="entry name" value="S8pro/Inhibitor_I9"/>
</dbReference>
<evidence type="ECO:0000256" key="7">
    <source>
        <dbReference type="ARBA" id="ARBA00022825"/>
    </source>
</evidence>
<dbReference type="Pfam" id="PF02225">
    <property type="entry name" value="PA"/>
    <property type="match status" value="1"/>
</dbReference>
<evidence type="ECO:0000256" key="12">
    <source>
        <dbReference type="SAM" id="SignalP"/>
    </source>
</evidence>
<evidence type="ECO:0000259" key="15">
    <source>
        <dbReference type="Pfam" id="PF05922"/>
    </source>
</evidence>
<dbReference type="GO" id="GO:0006508">
    <property type="term" value="P:proteolysis"/>
    <property type="evidence" value="ECO:0007669"/>
    <property type="project" value="UniProtKB-KW"/>
</dbReference>
<dbReference type="PANTHER" id="PTHR10795">
    <property type="entry name" value="PROPROTEIN CONVERTASE SUBTILISIN/KEXIN"/>
    <property type="match status" value="1"/>
</dbReference>
<dbReference type="GO" id="GO:0048731">
    <property type="term" value="P:system development"/>
    <property type="evidence" value="ECO:0007669"/>
    <property type="project" value="UniProtKB-ARBA"/>
</dbReference>
<evidence type="ECO:0000256" key="9">
    <source>
        <dbReference type="PIRSR" id="PIRSR615500-1"/>
    </source>
</evidence>
<dbReference type="InterPro" id="IPR000209">
    <property type="entry name" value="Peptidase_S8/S53_dom"/>
</dbReference>
<name>A0A5A7PQW1_STRAF</name>
<feature type="compositionally biased region" description="Basic and acidic residues" evidence="11">
    <location>
        <begin position="218"/>
        <end position="230"/>
    </location>
</feature>
<keyword evidence="7 10" id="KW-0720">Serine protease</keyword>
<dbReference type="InterPro" id="IPR041469">
    <property type="entry name" value="Subtilisin-like_FN3"/>
</dbReference>
<feature type="domain" description="Inhibitor I9" evidence="15">
    <location>
        <begin position="33"/>
        <end position="120"/>
    </location>
</feature>
<comment type="caution">
    <text evidence="17">The sequence shown here is derived from an EMBL/GenBank/DDBJ whole genome shotgun (WGS) entry which is preliminary data.</text>
</comment>
<keyword evidence="3" id="KW-0964">Secreted</keyword>
<feature type="active site" description="Charge relay system" evidence="9 10">
    <location>
        <position position="569"/>
    </location>
</feature>
<dbReference type="Proteomes" id="UP000325081">
    <property type="component" value="Unassembled WGS sequence"/>
</dbReference>
<evidence type="ECO:0000256" key="10">
    <source>
        <dbReference type="PROSITE-ProRule" id="PRU01240"/>
    </source>
</evidence>
<keyword evidence="4 10" id="KW-0645">Protease</keyword>
<keyword evidence="6 10" id="KW-0378">Hydrolase</keyword>
<evidence type="ECO:0000256" key="6">
    <source>
        <dbReference type="ARBA" id="ARBA00022801"/>
    </source>
</evidence>
<dbReference type="Pfam" id="PF00082">
    <property type="entry name" value="Peptidase_S8"/>
    <property type="match status" value="1"/>
</dbReference>
<dbReference type="FunFam" id="3.30.70.80:FF:000003">
    <property type="entry name" value="Subtilisin-like protease SBT1.9"/>
    <property type="match status" value="1"/>
</dbReference>
<evidence type="ECO:0000256" key="11">
    <source>
        <dbReference type="SAM" id="MobiDB-lite"/>
    </source>
</evidence>
<keyword evidence="8" id="KW-0325">Glycoprotein</keyword>
<gene>
    <name evidence="17" type="ORF">STAS_11470</name>
</gene>
<dbReference type="OrthoDB" id="206201at2759"/>
<protein>
    <submittedName>
        <fullName evidence="17">Subtilase family protein</fullName>
    </submittedName>
</protein>
<evidence type="ECO:0000256" key="1">
    <source>
        <dbReference type="ARBA" id="ARBA00004613"/>
    </source>
</evidence>
<evidence type="ECO:0000256" key="8">
    <source>
        <dbReference type="ARBA" id="ARBA00023180"/>
    </source>
</evidence>
<dbReference type="CDD" id="cd04852">
    <property type="entry name" value="Peptidases_S8_3"/>
    <property type="match status" value="1"/>
</dbReference>
<evidence type="ECO:0000313" key="18">
    <source>
        <dbReference type="Proteomes" id="UP000325081"/>
    </source>
</evidence>
<keyword evidence="18" id="KW-1185">Reference proteome</keyword>
<dbReference type="Pfam" id="PF05922">
    <property type="entry name" value="Inhibitor_I9"/>
    <property type="match status" value="1"/>
</dbReference>
<dbReference type="GO" id="GO:0005576">
    <property type="term" value="C:extracellular region"/>
    <property type="evidence" value="ECO:0007669"/>
    <property type="project" value="UniProtKB-SubCell"/>
</dbReference>
<dbReference type="Gene3D" id="3.50.30.30">
    <property type="match status" value="1"/>
</dbReference>
<evidence type="ECO:0000259" key="14">
    <source>
        <dbReference type="Pfam" id="PF02225"/>
    </source>
</evidence>
<dbReference type="FunFam" id="3.50.30.30:FF:000005">
    <property type="entry name" value="subtilisin-like protease SBT1.5"/>
    <property type="match status" value="1"/>
</dbReference>
<dbReference type="PROSITE" id="PS51892">
    <property type="entry name" value="SUBTILASE"/>
    <property type="match status" value="1"/>
</dbReference>
<reference evidence="18" key="1">
    <citation type="journal article" date="2019" name="Curr. Biol.">
        <title>Genome Sequence of Striga asiatica Provides Insight into the Evolution of Plant Parasitism.</title>
        <authorList>
            <person name="Yoshida S."/>
            <person name="Kim S."/>
            <person name="Wafula E.K."/>
            <person name="Tanskanen J."/>
            <person name="Kim Y.M."/>
            <person name="Honaas L."/>
            <person name="Yang Z."/>
            <person name="Spallek T."/>
            <person name="Conn C.E."/>
            <person name="Ichihashi Y."/>
            <person name="Cheong K."/>
            <person name="Cui S."/>
            <person name="Der J.P."/>
            <person name="Gundlach H."/>
            <person name="Jiao Y."/>
            <person name="Hori C."/>
            <person name="Ishida J.K."/>
            <person name="Kasahara H."/>
            <person name="Kiba T."/>
            <person name="Kim M.S."/>
            <person name="Koo N."/>
            <person name="Laohavisit A."/>
            <person name="Lee Y.H."/>
            <person name="Lumba S."/>
            <person name="McCourt P."/>
            <person name="Mortimer J.C."/>
            <person name="Mutuku J.M."/>
            <person name="Nomura T."/>
            <person name="Sasaki-Sekimoto Y."/>
            <person name="Seto Y."/>
            <person name="Wang Y."/>
            <person name="Wakatake T."/>
            <person name="Sakakibara H."/>
            <person name="Demura T."/>
            <person name="Yamaguchi S."/>
            <person name="Yoneyama K."/>
            <person name="Manabe R.I."/>
            <person name="Nelson D.C."/>
            <person name="Schulman A.H."/>
            <person name="Timko M.P."/>
            <person name="dePamphilis C.W."/>
            <person name="Choi D."/>
            <person name="Shirasu K."/>
        </authorList>
    </citation>
    <scope>NUCLEOTIDE SEQUENCE [LARGE SCALE GENOMIC DNA]</scope>
    <source>
        <strain evidence="18">cv. UVA1</strain>
    </source>
</reference>
<dbReference type="InterPro" id="IPR003137">
    <property type="entry name" value="PA_domain"/>
</dbReference>
<dbReference type="Pfam" id="PF17766">
    <property type="entry name" value="fn3_6"/>
    <property type="match status" value="1"/>
</dbReference>
<feature type="active site" description="Charge relay system" evidence="9 10">
    <location>
        <position position="229"/>
    </location>
</feature>
<dbReference type="InterPro" id="IPR015500">
    <property type="entry name" value="Peptidase_S8_subtilisin-rel"/>
</dbReference>
<evidence type="ECO:0000256" key="3">
    <source>
        <dbReference type="ARBA" id="ARBA00022525"/>
    </source>
</evidence>
<dbReference type="PRINTS" id="PR00723">
    <property type="entry name" value="SUBTILISIN"/>
</dbReference>
<dbReference type="Gene3D" id="3.40.50.200">
    <property type="entry name" value="Peptidase S8/S53 domain"/>
    <property type="match status" value="1"/>
</dbReference>
<evidence type="ECO:0000256" key="4">
    <source>
        <dbReference type="ARBA" id="ARBA00022670"/>
    </source>
</evidence>
<sequence length="794" mass="84458">MAPFISSLFFLIIPFSSSLVFSEIVDFDDSRAYIVRVENDLKPSSFSDVEEWYKATLHSLDSDSLTSENPNPSRPTREFLHVYKTVFHGFSAKLTQQEARQLGTRPGVLAVLPDRLNQLHITRSPAFMGLSSDKNPTGRLLSESDSGSNVVIGIFDTGIWPERPSFDDSGLGPIPPGWRGECTEGDRFDKSHCNKKIVGARFFSAGYEARKGPINSSEEFRSARDSDGHGTHTASTAAGRAVRNASLFGYAAGVAVGIAPKARIAVYKVCWKNGCTDSDILSAFDKAAEDGVNVISISIGGGAVPHNLDPIAIGAFGAAERGVFVSASAGNEGPTKGTVTNVAPWMTTVGAGTIDRKFPADLVLADGRVLEGASLYSGPPLPEKTFLPLIHGRNASAAAASGRRSGGFTAATCLAGSLDEKLVEGKIVICDRGGNSRAAKGEVVRKARGSGVVVANVAPIGEGLVADSHVIPGLAVTESAGRTLREYTDSNPNPRATIVFRGTEVGVTPAPVLASFSARGPSLESPYVLKPDLIAPGVNILAAWPPSVSPSDLSSDARRTEFNVASGTSMSCPHASGVAALLKGAHPDWSPAMIRSAMMTTAYSHDSRGRPILDEKSYNDSTVWDMGAGHVDPEKAVDPGLVYDISADEYLNFLCASNFTRREIRQVARRTVGCTKIKPKPWQLNYPAIAVDFEATKSGKDLEIAVERTVTHVGEGPASYGVTITNPKGVSLTVAPMKMEFKGKSEKLSYTVRIKAAKMEVRPGNTVTEAGKITWSDGQRQVVSPVVVMWKQGF</sequence>
<dbReference type="SUPFAM" id="SSF52743">
    <property type="entry name" value="Subtilisin-like"/>
    <property type="match status" value="1"/>
</dbReference>
<feature type="active site" description="Charge relay system" evidence="9 10">
    <location>
        <position position="156"/>
    </location>
</feature>
<feature type="domain" description="PA" evidence="14">
    <location>
        <begin position="408"/>
        <end position="484"/>
    </location>
</feature>
<feature type="domain" description="Subtilisin-like protease fibronectin type-III" evidence="16">
    <location>
        <begin position="683"/>
        <end position="788"/>
    </location>
</feature>
<dbReference type="CDD" id="cd02120">
    <property type="entry name" value="PA_subtilisin_like"/>
    <property type="match status" value="1"/>
</dbReference>
<evidence type="ECO:0000259" key="16">
    <source>
        <dbReference type="Pfam" id="PF17766"/>
    </source>
</evidence>
<dbReference type="InterPro" id="IPR023828">
    <property type="entry name" value="Peptidase_S8_Ser-AS"/>
</dbReference>
<dbReference type="PROSITE" id="PS00138">
    <property type="entry name" value="SUBTILASE_SER"/>
    <property type="match status" value="1"/>
</dbReference>
<accession>A0A5A7PQW1</accession>
<feature type="domain" description="Peptidase S8/S53" evidence="13">
    <location>
        <begin position="147"/>
        <end position="606"/>
    </location>
</feature>
<keyword evidence="5 12" id="KW-0732">Signal</keyword>
<dbReference type="Gene3D" id="3.30.70.80">
    <property type="entry name" value="Peptidase S8 propeptide/proteinase inhibitor I9"/>
    <property type="match status" value="1"/>
</dbReference>
<dbReference type="InterPro" id="IPR036852">
    <property type="entry name" value="Peptidase_S8/S53_dom_sf"/>
</dbReference>
<comment type="similarity">
    <text evidence="2 10">Belongs to the peptidase S8 family.</text>
</comment>
<dbReference type="InterPro" id="IPR037045">
    <property type="entry name" value="S8pro/Inhibitor_I9_sf"/>
</dbReference>
<organism evidence="17 18">
    <name type="scientific">Striga asiatica</name>
    <name type="common">Asiatic witchweed</name>
    <name type="synonym">Buchnera asiatica</name>
    <dbReference type="NCBI Taxonomy" id="4170"/>
    <lineage>
        <taxon>Eukaryota</taxon>
        <taxon>Viridiplantae</taxon>
        <taxon>Streptophyta</taxon>
        <taxon>Embryophyta</taxon>
        <taxon>Tracheophyta</taxon>
        <taxon>Spermatophyta</taxon>
        <taxon>Magnoliopsida</taxon>
        <taxon>eudicotyledons</taxon>
        <taxon>Gunneridae</taxon>
        <taxon>Pentapetalae</taxon>
        <taxon>asterids</taxon>
        <taxon>lamiids</taxon>
        <taxon>Lamiales</taxon>
        <taxon>Orobanchaceae</taxon>
        <taxon>Buchnereae</taxon>
        <taxon>Striga</taxon>
    </lineage>
</organism>
<dbReference type="InterPro" id="IPR034197">
    <property type="entry name" value="Peptidases_S8_3"/>
</dbReference>
<feature type="chain" id="PRO_5022883397" evidence="12">
    <location>
        <begin position="19"/>
        <end position="794"/>
    </location>
</feature>
<comment type="subcellular location">
    <subcellularLocation>
        <location evidence="1">Secreted</location>
    </subcellularLocation>
</comment>
<dbReference type="FunFam" id="3.40.50.200:FF:000006">
    <property type="entry name" value="Subtilisin-like protease SBT1.5"/>
    <property type="match status" value="1"/>
</dbReference>
<dbReference type="InterPro" id="IPR045051">
    <property type="entry name" value="SBT"/>
</dbReference>
<dbReference type="AlphaFoldDB" id="A0A5A7PQW1"/>
<dbReference type="EMBL" id="BKCP01004960">
    <property type="protein sequence ID" value="GER35200.1"/>
    <property type="molecule type" value="Genomic_DNA"/>
</dbReference>
<dbReference type="GO" id="GO:0004252">
    <property type="term" value="F:serine-type endopeptidase activity"/>
    <property type="evidence" value="ECO:0007669"/>
    <property type="project" value="UniProtKB-UniRule"/>
</dbReference>
<feature type="region of interest" description="Disordered" evidence="11">
    <location>
        <begin position="216"/>
        <end position="236"/>
    </location>
</feature>
<evidence type="ECO:0000256" key="5">
    <source>
        <dbReference type="ARBA" id="ARBA00022729"/>
    </source>
</evidence>
<proteinExistence type="inferred from homology"/>